<keyword evidence="9" id="KW-1185">Reference proteome</keyword>
<keyword evidence="5" id="KW-0238">DNA-binding</keyword>
<dbReference type="EMBL" id="CP021425">
    <property type="protein sequence ID" value="ARU59258.1"/>
    <property type="molecule type" value="Genomic_DNA"/>
</dbReference>
<dbReference type="PANTHER" id="PTHR33202">
    <property type="entry name" value="ZINC UPTAKE REGULATION PROTEIN"/>
    <property type="match status" value="1"/>
</dbReference>
<dbReference type="Gene3D" id="1.10.10.10">
    <property type="entry name" value="Winged helix-like DNA-binding domain superfamily/Winged helix DNA-binding domain"/>
    <property type="match status" value="1"/>
</dbReference>
<dbReference type="InterPro" id="IPR043135">
    <property type="entry name" value="Fur_C"/>
</dbReference>
<dbReference type="InterPro" id="IPR036390">
    <property type="entry name" value="WH_DNA-bd_sf"/>
</dbReference>
<dbReference type="GO" id="GO:0000976">
    <property type="term" value="F:transcription cis-regulatory region binding"/>
    <property type="evidence" value="ECO:0007669"/>
    <property type="project" value="TreeGrafter"/>
</dbReference>
<comment type="cofactor">
    <cofactor evidence="7">
        <name>Zn(2+)</name>
        <dbReference type="ChEBI" id="CHEBI:29105"/>
    </cofactor>
    <text evidence="7">Binds 1 zinc ion per subunit.</text>
</comment>
<evidence type="ECO:0000313" key="8">
    <source>
        <dbReference type="EMBL" id="ARU59258.1"/>
    </source>
</evidence>
<organism evidence="8 9">
    <name type="scientific">Oleiphilus messinensis</name>
    <dbReference type="NCBI Taxonomy" id="141451"/>
    <lineage>
        <taxon>Bacteria</taxon>
        <taxon>Pseudomonadati</taxon>
        <taxon>Pseudomonadota</taxon>
        <taxon>Gammaproteobacteria</taxon>
        <taxon>Oceanospirillales</taxon>
        <taxon>Oleiphilaceae</taxon>
        <taxon>Oleiphilus</taxon>
    </lineage>
</organism>
<reference evidence="8 9" key="1">
    <citation type="submission" date="2017-05" db="EMBL/GenBank/DDBJ databases">
        <title>Genomic insights into alkan degradation activity of Oleiphilus messinensis.</title>
        <authorList>
            <person name="Kozyavkin S.A."/>
            <person name="Slesarev A.I."/>
            <person name="Golyshin P.N."/>
            <person name="Korzhenkov A."/>
            <person name="Golyshina O.N."/>
            <person name="Toshchakov S.V."/>
        </authorList>
    </citation>
    <scope>NUCLEOTIDE SEQUENCE [LARGE SCALE GENOMIC DNA]</scope>
    <source>
        <strain evidence="8 9">ME102</strain>
    </source>
</reference>
<proteinExistence type="inferred from homology"/>
<evidence type="ECO:0000256" key="4">
    <source>
        <dbReference type="ARBA" id="ARBA00023015"/>
    </source>
</evidence>
<evidence type="ECO:0000256" key="6">
    <source>
        <dbReference type="ARBA" id="ARBA00023163"/>
    </source>
</evidence>
<dbReference type="AlphaFoldDB" id="A0A1Y0IFF8"/>
<dbReference type="SUPFAM" id="SSF46785">
    <property type="entry name" value="Winged helix' DNA-binding domain"/>
    <property type="match status" value="1"/>
</dbReference>
<feature type="binding site" evidence="7">
    <location>
        <position position="148"/>
    </location>
    <ligand>
        <name>Zn(2+)</name>
        <dbReference type="ChEBI" id="CHEBI:29105"/>
    </ligand>
</feature>
<feature type="binding site" evidence="7">
    <location>
        <position position="107"/>
    </location>
    <ligand>
        <name>Zn(2+)</name>
        <dbReference type="ChEBI" id="CHEBI:29105"/>
    </ligand>
</feature>
<protein>
    <submittedName>
        <fullName evidence="8">Fe2+/Zn2+ uptake regulation protein</fullName>
    </submittedName>
</protein>
<keyword evidence="4" id="KW-0805">Transcription regulation</keyword>
<accession>A0A1Y0IFF8</accession>
<comment type="similarity">
    <text evidence="1">Belongs to the Fur family.</text>
</comment>
<dbReference type="GO" id="GO:1900376">
    <property type="term" value="P:regulation of secondary metabolite biosynthetic process"/>
    <property type="evidence" value="ECO:0007669"/>
    <property type="project" value="TreeGrafter"/>
</dbReference>
<dbReference type="InterPro" id="IPR036388">
    <property type="entry name" value="WH-like_DNA-bd_sf"/>
</dbReference>
<feature type="binding site" evidence="7">
    <location>
        <position position="145"/>
    </location>
    <ligand>
        <name>Zn(2+)</name>
        <dbReference type="ChEBI" id="CHEBI:29105"/>
    </ligand>
</feature>
<evidence type="ECO:0000313" key="9">
    <source>
        <dbReference type="Proteomes" id="UP000196027"/>
    </source>
</evidence>
<dbReference type="KEGG" id="ome:OLMES_5278"/>
<evidence type="ECO:0000256" key="3">
    <source>
        <dbReference type="ARBA" id="ARBA00022833"/>
    </source>
</evidence>
<dbReference type="OrthoDB" id="9801127at2"/>
<name>A0A1Y0IFF8_9GAMM</name>
<gene>
    <name evidence="8" type="ORF">OLMES_5278</name>
</gene>
<dbReference type="Pfam" id="PF01475">
    <property type="entry name" value="FUR"/>
    <property type="match status" value="1"/>
</dbReference>
<dbReference type="GO" id="GO:0005829">
    <property type="term" value="C:cytosol"/>
    <property type="evidence" value="ECO:0007669"/>
    <property type="project" value="TreeGrafter"/>
</dbReference>
<keyword evidence="6" id="KW-0804">Transcription</keyword>
<dbReference type="GO" id="GO:0003700">
    <property type="term" value="F:DNA-binding transcription factor activity"/>
    <property type="evidence" value="ECO:0007669"/>
    <property type="project" value="InterPro"/>
</dbReference>
<dbReference type="PANTHER" id="PTHR33202:SF6">
    <property type="entry name" value="ZINC UPTAKE REGULATION PROTEIN"/>
    <property type="match status" value="1"/>
</dbReference>
<evidence type="ECO:0000256" key="2">
    <source>
        <dbReference type="ARBA" id="ARBA00022491"/>
    </source>
</evidence>
<keyword evidence="2" id="KW-0678">Repressor</keyword>
<dbReference type="GO" id="GO:0008270">
    <property type="term" value="F:zinc ion binding"/>
    <property type="evidence" value="ECO:0007669"/>
    <property type="project" value="TreeGrafter"/>
</dbReference>
<keyword evidence="3 7" id="KW-0862">Zinc</keyword>
<sequence>MEHTQEVIKRAAEKCTKSGSRLTEKRAQILSILVDTQGPLSAYEIVDRYNANAEKSMPPMSAYRILDFLISEQLVHKLSSENKFVACSHILCRHDHQVPQFLICRQCRRVKEIAISSEIVKTLQVNVEEAGYHLLNSQLELDCICDQCKRAQA</sequence>
<feature type="binding site" evidence="7">
    <location>
        <position position="104"/>
    </location>
    <ligand>
        <name>Zn(2+)</name>
        <dbReference type="ChEBI" id="CHEBI:29105"/>
    </ligand>
</feature>
<evidence type="ECO:0000256" key="1">
    <source>
        <dbReference type="ARBA" id="ARBA00007957"/>
    </source>
</evidence>
<dbReference type="InterPro" id="IPR002481">
    <property type="entry name" value="FUR"/>
</dbReference>
<dbReference type="RefSeq" id="WP_087463951.1">
    <property type="nucleotide sequence ID" value="NZ_CP021425.1"/>
</dbReference>
<evidence type="ECO:0000256" key="5">
    <source>
        <dbReference type="ARBA" id="ARBA00023125"/>
    </source>
</evidence>
<keyword evidence="7" id="KW-0479">Metal-binding</keyword>
<dbReference type="Gene3D" id="3.30.1490.190">
    <property type="match status" value="1"/>
</dbReference>
<dbReference type="Proteomes" id="UP000196027">
    <property type="component" value="Chromosome"/>
</dbReference>
<dbReference type="GO" id="GO:0045892">
    <property type="term" value="P:negative regulation of DNA-templated transcription"/>
    <property type="evidence" value="ECO:0007669"/>
    <property type="project" value="TreeGrafter"/>
</dbReference>
<evidence type="ECO:0000256" key="7">
    <source>
        <dbReference type="PIRSR" id="PIRSR602481-1"/>
    </source>
</evidence>